<dbReference type="GO" id="GO:0005643">
    <property type="term" value="C:nuclear pore"/>
    <property type="evidence" value="ECO:0007669"/>
    <property type="project" value="TreeGrafter"/>
</dbReference>
<keyword evidence="2" id="KW-1133">Transmembrane helix</keyword>
<dbReference type="InterPro" id="IPR055095">
    <property type="entry name" value="NUP210_Ig_C"/>
</dbReference>
<dbReference type="InterPro" id="IPR056899">
    <property type="entry name" value="Ig_NUP210_9th"/>
</dbReference>
<sequence length="1824" mass="202482">MLRLFSLRNPHIGSTSRSDLVQITPVFDEVNPECSHTAVVTSVSRERKRNTAVVLAENLATGDVARCDVILDVIDQLGVLTTTRELYLEEAPESFELMALDSQGNAFTTLEGVEFTWQIYSQHHHTSDKSSNVGKDNWRQVLRFLTFSESNYHQVPKSMERFEFLGLTGHMILLEGINTGSAKVRVSLPYKEYSHVPSIEVDIMILANILLSPSDVHLLTGDTIEFRVFQLKRGKLEEITLNSQYYLEVEDTNLLAIQGNLAKGLQLGRTGVILRDRNIPHESDENTLQPSPPRATVTVSNAAKIGISLLPYNSWITVEEERHEIAIDLFTSDDQKITLGSTFSVDSSFDVTYFQPLDTTANGTRIHGETIQRGTTPVVGTFRDLTARAEMQIYEKLKLSPQFVLIPYDPNSSKRQKIEFLATGGDGNFVWSSLNTNLGLKNVHKLTQVRVALARNPKIFKSADILFSPPVKLEIVRYNFETALNDYVQVHVALYAMVNDTLRPFTHCENVDFSMSSSQLFTPEAPKELIPLERDACKLINLRAKNLGSTAFEVSYKFSGATLSDSINLVVFERLGILNPQNNEIVLPIGSSRNVIYHNGPQKLFHVAAELLSKVSYTKSLISVVKTPTGCQDKTAFRILCKKVGETDFHFEIYNSLSGERHRPYISEFVTRVFCVKPRFLRLSSREQLRESCPLKNRMSLMQIQGSSKRLEVDIEVFDAANRRLANISSLHLDWEFLHGSDQLNDIEFLQESQVDHVEDIPIPSRDILHLPPPEVSTDFRIRGQVSKYNGKILTENNIKAEQPHFSVQKTPMDDPVKPIIEDELSFLAVNHTLLPYNDVSIYLGQKTPTKVQILQGSGFYETKLAESGIVDVQFDGNFKELTIVPKRIGQVRLSLMDRCLTTEANYLMISVVSIGRIDIKMPDRVEKTKNIEAIVTLYDSNDRILTIDYENLAIYELSEEIFHPSVLSVHLGGRQSGLNVGEIRYDVTGQELGETTLVVSSGTNERRISSVPALIQVFPPLRLHPRNVTIVVGASVQIYATGGPHPDVNVVYSIGKGDVITLEGSVVRGERLGETTVIGRAMGINPRDGQAIVFSEDVVHVRVVPLDGVKIRAPLVRLRSGAVMPAAIWGVPDLTPMILGTLDTLKVYWSTNQPDVVEIAGVFAEIGVKYSERDAISVRIRGKSPGKATVHAKVITPHGNTLTARIEVSVFTMLELETPKRITSDTILMPPQSNLQLKANLDDVSYAVDTSQRNFVTVSSSGIVKSSENSGLSLVVATADDQSLSIPIEVKPIHYILVTLHPVNLKLRSMVTKIPQGLNVRLKVSLHDNLGNEFSHNLDTATNIQWRLAQRDVVNVHAGDNFTVDLALTRETSNMLAIGLKDLQGIKYSHDYIKLAVQQSKTTFPEGRIFTVGDIICFESALTATASWFSSDDSLISIDQDTGVAIVTATGSGKVSVFHGSQNFIQVTHNLELREANQVSFITTFDIFNGELYRAPLVIRNHIQTTKASNLISLNSSSSPQVEVIASNFFTCHLHSRHSDFKDLPEFFRTQAIFDTKTASYACQIEPRRKINEIIGVVKNEEINLELEAILPAGHSDTISLRLIPAISVAPNTLAVDQIPSQGISITGLDKVLQKVEIHSSDPKVLQVGKLEKTQGMLQSQLKLLSALPDDEGVHLEISSPLTKQTIQVPILSPMAARKCSRQPFNLAGGLTEIISNLGLVISATIILAFVSYSNRRQSNLNPQVFNRTGLDDSMQYRQGLLAASQPNGRSSPFQRSSPTSSTSPGSPLGQFTMRPSQVAEDATIYGDTTLLSPQRRTHRRYL</sequence>
<reference evidence="4" key="1">
    <citation type="submission" date="2020-05" db="UniProtKB">
        <authorList>
            <consortium name="EnsemblMetazoa"/>
        </authorList>
    </citation>
    <scope>IDENTIFICATION</scope>
    <source>
        <strain evidence="4">Jacobina</strain>
    </source>
</reference>
<dbReference type="Proteomes" id="UP000092461">
    <property type="component" value="Unassembled WGS sequence"/>
</dbReference>
<evidence type="ECO:0000259" key="3">
    <source>
        <dbReference type="SMART" id="SM00635"/>
    </source>
</evidence>
<feature type="region of interest" description="Disordered" evidence="1">
    <location>
        <begin position="1765"/>
        <end position="1794"/>
    </location>
</feature>
<dbReference type="Pfam" id="PF22957">
    <property type="entry name" value="NUP210_Ig"/>
    <property type="match status" value="1"/>
</dbReference>
<dbReference type="Pfam" id="PF24991">
    <property type="entry name" value="Ig_NUP210_4th"/>
    <property type="match status" value="1"/>
</dbReference>
<dbReference type="Pfam" id="PF22969">
    <property type="entry name" value="Ig_NUP210_2nd"/>
    <property type="match status" value="1"/>
</dbReference>
<evidence type="ECO:0000256" key="1">
    <source>
        <dbReference type="SAM" id="MobiDB-lite"/>
    </source>
</evidence>
<dbReference type="EnsemblMetazoa" id="LLOJ009244-RA">
    <property type="protein sequence ID" value="LLOJ009244-PA"/>
    <property type="gene ID" value="LLOJ009244"/>
</dbReference>
<keyword evidence="2" id="KW-0812">Transmembrane</keyword>
<evidence type="ECO:0000313" key="4">
    <source>
        <dbReference type="EnsemblMetazoa" id="LLOJ009244-PA"/>
    </source>
</evidence>
<keyword evidence="5" id="KW-1185">Reference proteome</keyword>
<feature type="transmembrane region" description="Helical" evidence="2">
    <location>
        <begin position="1715"/>
        <end position="1734"/>
    </location>
</feature>
<dbReference type="Pfam" id="PF22962">
    <property type="entry name" value="Ig_NUP210_7th"/>
    <property type="match status" value="1"/>
</dbReference>
<dbReference type="InterPro" id="IPR055099">
    <property type="entry name" value="Ig_NUP210_7th"/>
</dbReference>
<dbReference type="InterPro" id="IPR003343">
    <property type="entry name" value="Big_2"/>
</dbReference>
<dbReference type="VEuPathDB" id="VectorBase:LLOJ009244"/>
<dbReference type="PANTHER" id="PTHR23019:SF0">
    <property type="entry name" value="NUCLEAR PORE MEMBRANE GLYCOPROTEIN 210"/>
    <property type="match status" value="1"/>
</dbReference>
<dbReference type="InterPro" id="IPR055097">
    <property type="entry name" value="Ig_NUP210_2nd"/>
</dbReference>
<dbReference type="Pfam" id="PF26181">
    <property type="entry name" value="Ig_NUP210_13th"/>
    <property type="match status" value="1"/>
</dbReference>
<proteinExistence type="predicted"/>
<dbReference type="InterPro" id="IPR055094">
    <property type="entry name" value="NUP210_Ig15"/>
</dbReference>
<dbReference type="SMART" id="SM00635">
    <property type="entry name" value="BID_2"/>
    <property type="match status" value="3"/>
</dbReference>
<keyword evidence="2" id="KW-0472">Membrane</keyword>
<protein>
    <recommendedName>
        <fullName evidence="3">BIG2 domain-containing protein</fullName>
    </recommendedName>
</protein>
<organism evidence="4 5">
    <name type="scientific">Lutzomyia longipalpis</name>
    <name type="common">Sand fly</name>
    <dbReference type="NCBI Taxonomy" id="7200"/>
    <lineage>
        <taxon>Eukaryota</taxon>
        <taxon>Metazoa</taxon>
        <taxon>Ecdysozoa</taxon>
        <taxon>Arthropoda</taxon>
        <taxon>Hexapoda</taxon>
        <taxon>Insecta</taxon>
        <taxon>Pterygota</taxon>
        <taxon>Neoptera</taxon>
        <taxon>Endopterygota</taxon>
        <taxon>Diptera</taxon>
        <taxon>Nematocera</taxon>
        <taxon>Psychodoidea</taxon>
        <taxon>Psychodidae</taxon>
        <taxon>Lutzomyia</taxon>
        <taxon>Lutzomyia</taxon>
    </lineage>
</organism>
<dbReference type="Pfam" id="PF22963">
    <property type="entry name" value="Ig_NUP210_3rd"/>
    <property type="match status" value="1"/>
</dbReference>
<dbReference type="InterPro" id="IPR056897">
    <property type="entry name" value="Ig_NUP210_4th"/>
</dbReference>
<dbReference type="Pfam" id="PF25354">
    <property type="entry name" value="Ig_NUP210_16th"/>
    <property type="match status" value="1"/>
</dbReference>
<dbReference type="PANTHER" id="PTHR23019">
    <property type="entry name" value="NUCLEAR PORE MEMBRANE GLYCOPROTEIN GP210-RELATED"/>
    <property type="match status" value="1"/>
</dbReference>
<name>A0A1B0CW60_LUTLO</name>
<dbReference type="InterPro" id="IPR045197">
    <property type="entry name" value="NUP210-like"/>
</dbReference>
<dbReference type="Pfam" id="PF22959">
    <property type="entry name" value="Ig_NUP210_15th"/>
    <property type="match status" value="1"/>
</dbReference>
<feature type="compositionally biased region" description="Low complexity" evidence="1">
    <location>
        <begin position="1771"/>
        <end position="1792"/>
    </location>
</feature>
<dbReference type="InterPro" id="IPR055098">
    <property type="entry name" value="Ig_NUP210_3rd"/>
</dbReference>
<feature type="domain" description="BIG2" evidence="3">
    <location>
        <begin position="1018"/>
        <end position="1106"/>
    </location>
</feature>
<dbReference type="Pfam" id="PF26182">
    <property type="entry name" value="Ig_NUP210_5th"/>
    <property type="match status" value="1"/>
</dbReference>
<dbReference type="VEuPathDB" id="VectorBase:LLONM1_004954"/>
<accession>A0A1B0CW60</accession>
<evidence type="ECO:0000313" key="5">
    <source>
        <dbReference type="Proteomes" id="UP000092461"/>
    </source>
</evidence>
<dbReference type="InterPro" id="IPR055096">
    <property type="entry name" value="Ig_NUP210_1st"/>
</dbReference>
<dbReference type="Pfam" id="PF24902">
    <property type="entry name" value="Ig_NUP210_9th"/>
    <property type="match status" value="1"/>
</dbReference>
<dbReference type="InterPro" id="IPR057586">
    <property type="entry name" value="Ig_NUP210_16th"/>
</dbReference>
<dbReference type="InterPro" id="IPR058779">
    <property type="entry name" value="Ig_NUP210_13th"/>
</dbReference>
<dbReference type="EMBL" id="AJWK01031804">
    <property type="status" value="NOT_ANNOTATED_CDS"/>
    <property type="molecule type" value="Genomic_DNA"/>
</dbReference>
<feature type="domain" description="BIG2" evidence="3">
    <location>
        <begin position="1217"/>
        <end position="1290"/>
    </location>
</feature>
<feature type="domain" description="BIG2" evidence="3">
    <location>
        <begin position="1392"/>
        <end position="1470"/>
    </location>
</feature>
<evidence type="ECO:0000256" key="2">
    <source>
        <dbReference type="SAM" id="Phobius"/>
    </source>
</evidence>
<dbReference type="Pfam" id="PF22967">
    <property type="entry name" value="Ig_NUP210_1st"/>
    <property type="match status" value="1"/>
</dbReference>